<dbReference type="Gene3D" id="3.90.850.10">
    <property type="entry name" value="Fumarylacetoacetase-like, C-terminal domain"/>
    <property type="match status" value="1"/>
</dbReference>
<evidence type="ECO:0000256" key="2">
    <source>
        <dbReference type="ARBA" id="ARBA00010211"/>
    </source>
</evidence>
<keyword evidence="6 12" id="KW-0106">Calcium</keyword>
<dbReference type="STRING" id="913774.A0A0C3I255"/>
<comment type="cofactor">
    <cofactor evidence="13">
        <name>Mg(2+)</name>
        <dbReference type="ChEBI" id="CHEBI:18420"/>
    </cofactor>
    <cofactor evidence="13">
        <name>Ca(2+)</name>
        <dbReference type="ChEBI" id="CHEBI:29108"/>
    </cofactor>
</comment>
<feature type="binding site" evidence="12">
    <location>
        <position position="115"/>
    </location>
    <ligand>
        <name>Ca(2+)</name>
        <dbReference type="ChEBI" id="CHEBI:29108"/>
    </ligand>
</feature>
<evidence type="ECO:0000259" key="14">
    <source>
        <dbReference type="Pfam" id="PF01557"/>
    </source>
</evidence>
<dbReference type="GO" id="GO:1902000">
    <property type="term" value="P:homogentisate catabolic process"/>
    <property type="evidence" value="ECO:0007669"/>
    <property type="project" value="TreeGrafter"/>
</dbReference>
<dbReference type="SUPFAM" id="SSF63433">
    <property type="entry name" value="Fumarylacetoacetate hydrolase, FAH, N-terminal domain"/>
    <property type="match status" value="1"/>
</dbReference>
<dbReference type="InterPro" id="IPR011234">
    <property type="entry name" value="Fumarylacetoacetase-like_C"/>
</dbReference>
<dbReference type="EC" id="3.7.1.2" evidence="3 13"/>
<feature type="active site" description="Proton acceptor" evidence="10">
    <location>
        <position position="122"/>
    </location>
</feature>
<protein>
    <recommendedName>
        <fullName evidence="3 13">Fumarylacetoacetase</fullName>
        <ecNumber evidence="3 13">3.7.1.2</ecNumber>
    </recommendedName>
    <alternativeName>
        <fullName evidence="13">Fumarylacetoacetate hydrolase</fullName>
    </alternativeName>
</protein>
<dbReference type="InterPro" id="IPR015377">
    <property type="entry name" value="Fumarylacetoacetase_N"/>
</dbReference>
<feature type="binding site" evidence="12">
    <location>
        <position position="187"/>
    </location>
    <ligand>
        <name>Ca(2+)</name>
        <dbReference type="ChEBI" id="CHEBI:29108"/>
    </ligand>
</feature>
<sequence length="402" mass="43400">MYADHFSLENIPFGIASGVSHPEKSVVTRFENDVIFLAVLAKAGFLPELTQETRKTFSENTINAFAALPKSEHRAARSAIQKLLANFADDLPQHARVPMSDVNVHLPIFINNFTDFSCSRDHVLNASEAVFGKRELPPGFDHFPVGYTARASSIVVSGTGVRRPMGQFRDGHKVVFGGTKKLDYELEVACVIGKGSNLGEPVNIKNADDHIFGLVLLNDWSARDIQSLEMNPLGPLNGKSFATTISPWVITLDALAPFKAPQPPRNPKIEIATYLKDPEPNSTYDIELSASIGNATIADEICKSNFSNLYWTLRDLVAQQTANGCNLVTGDILATGTISGSIDESHGCLMEHAGRGGVEIKTETGGSIKKTWLEDGDTVRLTGIAGPGVGFGDCVGTILSHH</sequence>
<evidence type="ECO:0000313" key="17">
    <source>
        <dbReference type="Proteomes" id="UP000054321"/>
    </source>
</evidence>
<dbReference type="OrthoDB" id="9971669at2759"/>
<dbReference type="Pfam" id="PF09298">
    <property type="entry name" value="FAA_hydrolase_N"/>
    <property type="match status" value="1"/>
</dbReference>
<keyword evidence="4 12" id="KW-0479">Metal-binding</keyword>
<feature type="domain" description="Fumarylacetoacetase-like C-terminal" evidence="14">
    <location>
        <begin position="113"/>
        <end position="394"/>
    </location>
</feature>
<feature type="binding site" evidence="11">
    <location>
        <position position="337"/>
    </location>
    <ligand>
        <name>substrate</name>
    </ligand>
</feature>
<dbReference type="Gene3D" id="2.30.30.230">
    <property type="entry name" value="Fumarylacetoacetase, N-terminal domain"/>
    <property type="match status" value="1"/>
</dbReference>
<evidence type="ECO:0000256" key="4">
    <source>
        <dbReference type="ARBA" id="ARBA00022723"/>
    </source>
</evidence>
<evidence type="ECO:0000259" key="15">
    <source>
        <dbReference type="Pfam" id="PF09298"/>
    </source>
</evidence>
<feature type="binding site" evidence="11">
    <location>
        <position position="226"/>
    </location>
    <ligand>
        <name>substrate</name>
    </ligand>
</feature>
<feature type="binding site" evidence="12">
    <location>
        <position position="243"/>
    </location>
    <ligand>
        <name>Mg(2+)</name>
        <dbReference type="ChEBI" id="CHEBI:18420"/>
    </ligand>
</feature>
<evidence type="ECO:0000256" key="9">
    <source>
        <dbReference type="ARBA" id="ARBA00023232"/>
    </source>
</evidence>
<dbReference type="AlphaFoldDB" id="A0A0C3I255"/>
<keyword evidence="5 13" id="KW-0378">Hydrolase</keyword>
<evidence type="ECO:0000256" key="8">
    <source>
        <dbReference type="ARBA" id="ARBA00022878"/>
    </source>
</evidence>
<dbReference type="PANTHER" id="PTHR43069">
    <property type="entry name" value="FUMARYLACETOACETASE"/>
    <property type="match status" value="1"/>
</dbReference>
<evidence type="ECO:0000256" key="12">
    <source>
        <dbReference type="PIRSR" id="PIRSR605959-3"/>
    </source>
</evidence>
<dbReference type="Pfam" id="PF01557">
    <property type="entry name" value="FAA_hydrolase"/>
    <property type="match status" value="1"/>
</dbReference>
<proteinExistence type="inferred from homology"/>
<name>A0A0C3I255_OIDMZ</name>
<evidence type="ECO:0000256" key="10">
    <source>
        <dbReference type="PIRSR" id="PIRSR605959-1"/>
    </source>
</evidence>
<keyword evidence="7 12" id="KW-0460">Magnesium</keyword>
<dbReference type="GO" id="GO:0046872">
    <property type="term" value="F:metal ion binding"/>
    <property type="evidence" value="ECO:0007669"/>
    <property type="project" value="UniProtKB-UniRule"/>
</dbReference>
<evidence type="ECO:0000256" key="1">
    <source>
        <dbReference type="ARBA" id="ARBA00004782"/>
    </source>
</evidence>
<feature type="binding site" evidence="12">
    <location>
        <position position="185"/>
    </location>
    <ligand>
        <name>Ca(2+)</name>
        <dbReference type="ChEBI" id="CHEBI:29108"/>
    </ligand>
</feature>
<evidence type="ECO:0000256" key="11">
    <source>
        <dbReference type="PIRSR" id="PIRSR605959-2"/>
    </source>
</evidence>
<reference evidence="16 17" key="1">
    <citation type="submission" date="2014-04" db="EMBL/GenBank/DDBJ databases">
        <authorList>
            <consortium name="DOE Joint Genome Institute"/>
            <person name="Kuo A."/>
            <person name="Martino E."/>
            <person name="Perotto S."/>
            <person name="Kohler A."/>
            <person name="Nagy L.G."/>
            <person name="Floudas D."/>
            <person name="Copeland A."/>
            <person name="Barry K.W."/>
            <person name="Cichocki N."/>
            <person name="Veneault-Fourrey C."/>
            <person name="LaButti K."/>
            <person name="Lindquist E.A."/>
            <person name="Lipzen A."/>
            <person name="Lundell T."/>
            <person name="Morin E."/>
            <person name="Murat C."/>
            <person name="Sun H."/>
            <person name="Tunlid A."/>
            <person name="Henrissat B."/>
            <person name="Grigoriev I.V."/>
            <person name="Hibbett D.S."/>
            <person name="Martin F."/>
            <person name="Nordberg H.P."/>
            <person name="Cantor M.N."/>
            <person name="Hua S.X."/>
        </authorList>
    </citation>
    <scope>NUCLEOTIDE SEQUENCE [LARGE SCALE GENOMIC DNA]</scope>
    <source>
        <strain evidence="16 17">Zn</strain>
    </source>
</reference>
<reference evidence="17" key="2">
    <citation type="submission" date="2015-01" db="EMBL/GenBank/DDBJ databases">
        <title>Evolutionary Origins and Diversification of the Mycorrhizal Mutualists.</title>
        <authorList>
            <consortium name="DOE Joint Genome Institute"/>
            <consortium name="Mycorrhizal Genomics Consortium"/>
            <person name="Kohler A."/>
            <person name="Kuo A."/>
            <person name="Nagy L.G."/>
            <person name="Floudas D."/>
            <person name="Copeland A."/>
            <person name="Barry K.W."/>
            <person name="Cichocki N."/>
            <person name="Veneault-Fourrey C."/>
            <person name="LaButti K."/>
            <person name="Lindquist E.A."/>
            <person name="Lipzen A."/>
            <person name="Lundell T."/>
            <person name="Morin E."/>
            <person name="Murat C."/>
            <person name="Riley R."/>
            <person name="Ohm R."/>
            <person name="Sun H."/>
            <person name="Tunlid A."/>
            <person name="Henrissat B."/>
            <person name="Grigoriev I.V."/>
            <person name="Hibbett D.S."/>
            <person name="Martin F."/>
        </authorList>
    </citation>
    <scope>NUCLEOTIDE SEQUENCE [LARGE SCALE GENOMIC DNA]</scope>
    <source>
        <strain evidence="17">Zn</strain>
    </source>
</reference>
<organism evidence="16 17">
    <name type="scientific">Oidiodendron maius (strain Zn)</name>
    <dbReference type="NCBI Taxonomy" id="913774"/>
    <lineage>
        <taxon>Eukaryota</taxon>
        <taxon>Fungi</taxon>
        <taxon>Dikarya</taxon>
        <taxon>Ascomycota</taxon>
        <taxon>Pezizomycotina</taxon>
        <taxon>Leotiomycetes</taxon>
        <taxon>Leotiomycetes incertae sedis</taxon>
        <taxon>Myxotrichaceae</taxon>
        <taxon>Oidiodendron</taxon>
    </lineage>
</organism>
<keyword evidence="8 13" id="KW-0828">Tyrosine catabolism</keyword>
<dbReference type="InterPro" id="IPR036462">
    <property type="entry name" value="Fumarylacetoacetase_N_sf"/>
</dbReference>
<feature type="binding site" evidence="12">
    <location>
        <position position="239"/>
    </location>
    <ligand>
        <name>Mg(2+)</name>
        <dbReference type="ChEBI" id="CHEBI:18420"/>
    </ligand>
</feature>
<evidence type="ECO:0000256" key="3">
    <source>
        <dbReference type="ARBA" id="ARBA00012094"/>
    </source>
</evidence>
<dbReference type="GO" id="GO:0006572">
    <property type="term" value="P:L-tyrosine catabolic process"/>
    <property type="evidence" value="ECO:0007669"/>
    <property type="project" value="UniProtKB-UniRule"/>
</dbReference>
<accession>A0A0C3I255</accession>
<dbReference type="InterPro" id="IPR036663">
    <property type="entry name" value="Fumarylacetoacetase_C_sf"/>
</dbReference>
<evidence type="ECO:0000256" key="13">
    <source>
        <dbReference type="RuleBase" id="RU366008"/>
    </source>
</evidence>
<dbReference type="SUPFAM" id="SSF56529">
    <property type="entry name" value="FAH"/>
    <property type="match status" value="1"/>
</dbReference>
<feature type="binding site" evidence="12">
    <location>
        <position position="219"/>
    </location>
    <ligand>
        <name>Ca(2+)</name>
        <dbReference type="ChEBI" id="CHEBI:29108"/>
    </ligand>
</feature>
<dbReference type="GO" id="GO:0004334">
    <property type="term" value="F:fumarylacetoacetase activity"/>
    <property type="evidence" value="ECO:0007669"/>
    <property type="project" value="UniProtKB-UniRule"/>
</dbReference>
<gene>
    <name evidence="16" type="ORF">OIDMADRAFT_38004</name>
</gene>
<keyword evidence="9 13" id="KW-0585">Phenylalanine catabolism</keyword>
<comment type="similarity">
    <text evidence="2 13">Belongs to the FAH family.</text>
</comment>
<evidence type="ECO:0000313" key="16">
    <source>
        <dbReference type="EMBL" id="KIN09135.1"/>
    </source>
</evidence>
<evidence type="ECO:0000256" key="5">
    <source>
        <dbReference type="ARBA" id="ARBA00022801"/>
    </source>
</evidence>
<comment type="pathway">
    <text evidence="1 13">Amino-acid degradation; L-phenylalanine degradation; acetoacetate and fumarate from L-phenylalanine: step 6/6.</text>
</comment>
<evidence type="ECO:0000256" key="6">
    <source>
        <dbReference type="ARBA" id="ARBA00022837"/>
    </source>
</evidence>
<dbReference type="HOGENOM" id="CLU_026207_2_0_1"/>
<dbReference type="InterPro" id="IPR005959">
    <property type="entry name" value="Fumarylacetoacetase"/>
</dbReference>
<feature type="domain" description="Fumarylacetoacetase N-terminal" evidence="15">
    <location>
        <begin position="9"/>
        <end position="107"/>
    </location>
</feature>
<dbReference type="NCBIfam" id="TIGR01266">
    <property type="entry name" value="fum_ac_acetase"/>
    <property type="match status" value="1"/>
</dbReference>
<dbReference type="GO" id="GO:0006559">
    <property type="term" value="P:L-phenylalanine catabolic process"/>
    <property type="evidence" value="ECO:0007669"/>
    <property type="project" value="UniProtKB-UniRule"/>
</dbReference>
<feature type="binding site" evidence="12">
    <location>
        <position position="219"/>
    </location>
    <ligand>
        <name>Mg(2+)</name>
        <dbReference type="ChEBI" id="CHEBI:18420"/>
    </ligand>
</feature>
<dbReference type="Proteomes" id="UP000054321">
    <property type="component" value="Unassembled WGS sequence"/>
</dbReference>
<evidence type="ECO:0000256" key="7">
    <source>
        <dbReference type="ARBA" id="ARBA00022842"/>
    </source>
</evidence>
<dbReference type="EMBL" id="KN832870">
    <property type="protein sequence ID" value="KIN09135.1"/>
    <property type="molecule type" value="Genomic_DNA"/>
</dbReference>
<dbReference type="PANTHER" id="PTHR43069:SF5">
    <property type="entry name" value="FUMARYLACETOACETASE"/>
    <property type="match status" value="1"/>
</dbReference>
<comment type="catalytic activity">
    <reaction evidence="13">
        <text>4-fumarylacetoacetate + H2O = acetoacetate + fumarate + H(+)</text>
        <dbReference type="Rhea" id="RHEA:10244"/>
        <dbReference type="ChEBI" id="CHEBI:13705"/>
        <dbReference type="ChEBI" id="CHEBI:15377"/>
        <dbReference type="ChEBI" id="CHEBI:15378"/>
        <dbReference type="ChEBI" id="CHEBI:18034"/>
        <dbReference type="ChEBI" id="CHEBI:29806"/>
        <dbReference type="EC" id="3.7.1.2"/>
    </reaction>
</comment>
<dbReference type="UniPathway" id="UPA00139">
    <property type="reaction ID" value="UER00341"/>
</dbReference>
<keyword evidence="17" id="KW-1185">Reference proteome</keyword>
<dbReference type="InParanoid" id="A0A0C3I255"/>